<evidence type="ECO:0008006" key="3">
    <source>
        <dbReference type="Google" id="ProtNLM"/>
    </source>
</evidence>
<dbReference type="EMBL" id="ML213596">
    <property type="protein sequence ID" value="TFK40776.1"/>
    <property type="molecule type" value="Genomic_DNA"/>
</dbReference>
<sequence>MAVSYIQSEELCPEDIIYEILSLLAVADIIRSRKTCHRIRDASFQRDVWAAVYQTSEDLLLPPGPFASQTSAELEKILVRATLLHLKWTSDSLSILPERRRSFPRELGMFQATVISARYLILLEFDGMRCYDLDADHVDSPLLYYDHRRDVGQGRPYFLSYQINVKEEGLNNTWVAFGAGSKILILELGLDDSNLGVELLALLPSDDVVAIKMERNYLIQYRIIGSDLGTLQEEHIFHIPRKMTYKLPIPDGLWRYNLKHREYVIMPYCLIAMCALRDIGLRIDVYKLPTETSLDSCKPPSRRLLLTHTHVYETDIVRFEVLESSFDTSSRSNTQARVRLLGLSYPDRNSPSWEAISRTALCLLELILSPSGMLDIKETHSEEFALGFNNAGFTQTSQNGICLAASHFIQGVILGYYLRYGDQTSNSIVVKKIGLPIDIHSRRLLSFDGFRGRMAVVHKLGSRIEILDYA</sequence>
<keyword evidence="2" id="KW-1185">Reference proteome</keyword>
<protein>
    <recommendedName>
        <fullName evidence="3">F-box domain-containing protein</fullName>
    </recommendedName>
</protein>
<evidence type="ECO:0000313" key="1">
    <source>
        <dbReference type="EMBL" id="TFK40776.1"/>
    </source>
</evidence>
<organism evidence="1 2">
    <name type="scientific">Crucibulum laeve</name>
    <dbReference type="NCBI Taxonomy" id="68775"/>
    <lineage>
        <taxon>Eukaryota</taxon>
        <taxon>Fungi</taxon>
        <taxon>Dikarya</taxon>
        <taxon>Basidiomycota</taxon>
        <taxon>Agaricomycotina</taxon>
        <taxon>Agaricomycetes</taxon>
        <taxon>Agaricomycetidae</taxon>
        <taxon>Agaricales</taxon>
        <taxon>Agaricineae</taxon>
        <taxon>Nidulariaceae</taxon>
        <taxon>Crucibulum</taxon>
    </lineage>
</organism>
<dbReference type="CDD" id="cd09917">
    <property type="entry name" value="F-box_SF"/>
    <property type="match status" value="1"/>
</dbReference>
<dbReference type="InterPro" id="IPR036047">
    <property type="entry name" value="F-box-like_dom_sf"/>
</dbReference>
<dbReference type="AlphaFoldDB" id="A0A5C3M8L6"/>
<dbReference type="OrthoDB" id="3019905at2759"/>
<dbReference type="SUPFAM" id="SSF81383">
    <property type="entry name" value="F-box domain"/>
    <property type="match status" value="1"/>
</dbReference>
<gene>
    <name evidence="1" type="ORF">BDQ12DRAFT_733973</name>
</gene>
<evidence type="ECO:0000313" key="2">
    <source>
        <dbReference type="Proteomes" id="UP000308652"/>
    </source>
</evidence>
<reference evidence="1 2" key="1">
    <citation type="journal article" date="2019" name="Nat. Ecol. Evol.">
        <title>Megaphylogeny resolves global patterns of mushroom evolution.</title>
        <authorList>
            <person name="Varga T."/>
            <person name="Krizsan K."/>
            <person name="Foldi C."/>
            <person name="Dima B."/>
            <person name="Sanchez-Garcia M."/>
            <person name="Sanchez-Ramirez S."/>
            <person name="Szollosi G.J."/>
            <person name="Szarkandi J.G."/>
            <person name="Papp V."/>
            <person name="Albert L."/>
            <person name="Andreopoulos W."/>
            <person name="Angelini C."/>
            <person name="Antonin V."/>
            <person name="Barry K.W."/>
            <person name="Bougher N.L."/>
            <person name="Buchanan P."/>
            <person name="Buyck B."/>
            <person name="Bense V."/>
            <person name="Catcheside P."/>
            <person name="Chovatia M."/>
            <person name="Cooper J."/>
            <person name="Damon W."/>
            <person name="Desjardin D."/>
            <person name="Finy P."/>
            <person name="Geml J."/>
            <person name="Haridas S."/>
            <person name="Hughes K."/>
            <person name="Justo A."/>
            <person name="Karasinski D."/>
            <person name="Kautmanova I."/>
            <person name="Kiss B."/>
            <person name="Kocsube S."/>
            <person name="Kotiranta H."/>
            <person name="LaButti K.M."/>
            <person name="Lechner B.E."/>
            <person name="Liimatainen K."/>
            <person name="Lipzen A."/>
            <person name="Lukacs Z."/>
            <person name="Mihaltcheva S."/>
            <person name="Morgado L.N."/>
            <person name="Niskanen T."/>
            <person name="Noordeloos M.E."/>
            <person name="Ohm R.A."/>
            <person name="Ortiz-Santana B."/>
            <person name="Ovrebo C."/>
            <person name="Racz N."/>
            <person name="Riley R."/>
            <person name="Savchenko A."/>
            <person name="Shiryaev A."/>
            <person name="Soop K."/>
            <person name="Spirin V."/>
            <person name="Szebenyi C."/>
            <person name="Tomsovsky M."/>
            <person name="Tulloss R.E."/>
            <person name="Uehling J."/>
            <person name="Grigoriev I.V."/>
            <person name="Vagvolgyi C."/>
            <person name="Papp T."/>
            <person name="Martin F.M."/>
            <person name="Miettinen O."/>
            <person name="Hibbett D.S."/>
            <person name="Nagy L.G."/>
        </authorList>
    </citation>
    <scope>NUCLEOTIDE SEQUENCE [LARGE SCALE GENOMIC DNA]</scope>
    <source>
        <strain evidence="1 2">CBS 166.37</strain>
    </source>
</reference>
<accession>A0A5C3M8L6</accession>
<dbReference type="Proteomes" id="UP000308652">
    <property type="component" value="Unassembled WGS sequence"/>
</dbReference>
<name>A0A5C3M8L6_9AGAR</name>
<proteinExistence type="predicted"/>